<evidence type="ECO:0000256" key="3">
    <source>
        <dbReference type="ARBA" id="ARBA00022723"/>
    </source>
</evidence>
<feature type="region of interest" description="Disordered" evidence="7">
    <location>
        <begin position="1"/>
        <end position="20"/>
    </location>
</feature>
<comment type="cofactor">
    <cofactor evidence="1">
        <name>Mn(2+)</name>
        <dbReference type="ChEBI" id="CHEBI:29035"/>
    </cofactor>
</comment>
<dbReference type="Gene3D" id="3.90.79.10">
    <property type="entry name" value="Nucleoside Triphosphate Pyrophosphohydrolase"/>
    <property type="match status" value="1"/>
</dbReference>
<evidence type="ECO:0000259" key="8">
    <source>
        <dbReference type="PROSITE" id="PS51462"/>
    </source>
</evidence>
<evidence type="ECO:0000313" key="9">
    <source>
        <dbReference type="EMBL" id="GEL93761.1"/>
    </source>
</evidence>
<dbReference type="GO" id="GO:0010945">
    <property type="term" value="F:coenzyme A diphosphatase activity"/>
    <property type="evidence" value="ECO:0007669"/>
    <property type="project" value="InterPro"/>
</dbReference>
<dbReference type="PANTHER" id="PTHR12992">
    <property type="entry name" value="NUDIX HYDROLASE"/>
    <property type="match status" value="1"/>
</dbReference>
<organism evidence="9 10">
    <name type="scientific">Cellulomonas composti</name>
    <dbReference type="NCBI Taxonomy" id="266130"/>
    <lineage>
        <taxon>Bacteria</taxon>
        <taxon>Bacillati</taxon>
        <taxon>Actinomycetota</taxon>
        <taxon>Actinomycetes</taxon>
        <taxon>Micrococcales</taxon>
        <taxon>Cellulomonadaceae</taxon>
        <taxon>Cellulomonas</taxon>
    </lineage>
</organism>
<evidence type="ECO:0000256" key="5">
    <source>
        <dbReference type="ARBA" id="ARBA00022842"/>
    </source>
</evidence>
<accession>A0A511J6Z4</accession>
<keyword evidence="3" id="KW-0479">Metal-binding</keyword>
<dbReference type="PANTHER" id="PTHR12992:SF11">
    <property type="entry name" value="MITOCHONDRIAL COENZYME A DIPHOSPHATASE NUDT8"/>
    <property type="match status" value="1"/>
</dbReference>
<dbReference type="GO" id="GO:0046872">
    <property type="term" value="F:metal ion binding"/>
    <property type="evidence" value="ECO:0007669"/>
    <property type="project" value="UniProtKB-KW"/>
</dbReference>
<dbReference type="InterPro" id="IPR045121">
    <property type="entry name" value="CoAse"/>
</dbReference>
<evidence type="ECO:0000256" key="2">
    <source>
        <dbReference type="ARBA" id="ARBA00001946"/>
    </source>
</evidence>
<keyword evidence="4" id="KW-0378">Hydrolase</keyword>
<dbReference type="InterPro" id="IPR000086">
    <property type="entry name" value="NUDIX_hydrolase_dom"/>
</dbReference>
<protein>
    <submittedName>
        <fullName evidence="9">Coenzyme A pyrophosphatase</fullName>
    </submittedName>
</protein>
<dbReference type="Proteomes" id="UP000321720">
    <property type="component" value="Unassembled WGS sequence"/>
</dbReference>
<evidence type="ECO:0000313" key="10">
    <source>
        <dbReference type="Proteomes" id="UP000321720"/>
    </source>
</evidence>
<keyword evidence="5" id="KW-0460">Magnesium</keyword>
<feature type="domain" description="Nudix hydrolase" evidence="8">
    <location>
        <begin position="60"/>
        <end position="196"/>
    </location>
</feature>
<evidence type="ECO:0000256" key="1">
    <source>
        <dbReference type="ARBA" id="ARBA00001936"/>
    </source>
</evidence>
<dbReference type="SUPFAM" id="SSF55811">
    <property type="entry name" value="Nudix"/>
    <property type="match status" value="1"/>
</dbReference>
<reference evidence="9 10" key="1">
    <citation type="submission" date="2019-07" db="EMBL/GenBank/DDBJ databases">
        <title>Whole genome shotgun sequence of Cellulomonas composti NBRC 100758.</title>
        <authorList>
            <person name="Hosoyama A."/>
            <person name="Uohara A."/>
            <person name="Ohji S."/>
            <person name="Ichikawa N."/>
        </authorList>
    </citation>
    <scope>NUCLEOTIDE SEQUENCE [LARGE SCALE GENOMIC DNA]</scope>
    <source>
        <strain evidence="9 10">NBRC 100758</strain>
    </source>
</reference>
<dbReference type="CDD" id="cd03426">
    <property type="entry name" value="NUDIX_CoAse_Nudt7"/>
    <property type="match status" value="1"/>
</dbReference>
<comment type="cofactor">
    <cofactor evidence="2">
        <name>Mg(2+)</name>
        <dbReference type="ChEBI" id="CHEBI:18420"/>
    </cofactor>
</comment>
<dbReference type="EMBL" id="BJWG01000001">
    <property type="protein sequence ID" value="GEL93761.1"/>
    <property type="molecule type" value="Genomic_DNA"/>
</dbReference>
<dbReference type="AlphaFoldDB" id="A0A511J6Z4"/>
<keyword evidence="6" id="KW-0464">Manganese</keyword>
<comment type="caution">
    <text evidence="9">The sequence shown here is derived from an EMBL/GenBank/DDBJ whole genome shotgun (WGS) entry which is preliminary data.</text>
</comment>
<sequence length="240" mass="25047">MSPGVGSAVGSGPGPGDAVPDARAQLTALCARGLDWQVDPARWAALGASARPAAVLVLFGLLDDVPAAADRPAVAAGLDVLLQRRAASLGHHAGQVSFPGGRLEPDDAGPREAALREAVEEVGLDPAGVEVLGTLPPLALPVSDHLVTPVPAWWTRPSRVAAVDHAETVDVFRIPVADLLDPVHRGVVVHERAGRTVRTPAFDVGDVLVWGFTAIVLARMFDALGWSEPWDTRRVLDPGT</sequence>
<dbReference type="Pfam" id="PF00293">
    <property type="entry name" value="NUDIX"/>
    <property type="match status" value="1"/>
</dbReference>
<evidence type="ECO:0000256" key="6">
    <source>
        <dbReference type="ARBA" id="ARBA00023211"/>
    </source>
</evidence>
<name>A0A511J6Z4_9CELL</name>
<dbReference type="PROSITE" id="PS51462">
    <property type="entry name" value="NUDIX"/>
    <property type="match status" value="1"/>
</dbReference>
<gene>
    <name evidence="9" type="ORF">CCO02nite_04190</name>
</gene>
<dbReference type="InterPro" id="IPR015797">
    <property type="entry name" value="NUDIX_hydrolase-like_dom_sf"/>
</dbReference>
<proteinExistence type="predicted"/>
<evidence type="ECO:0000256" key="4">
    <source>
        <dbReference type="ARBA" id="ARBA00022801"/>
    </source>
</evidence>
<keyword evidence="10" id="KW-1185">Reference proteome</keyword>
<evidence type="ECO:0000256" key="7">
    <source>
        <dbReference type="SAM" id="MobiDB-lite"/>
    </source>
</evidence>